<accession>A0A5C6AEX5</accession>
<dbReference type="Gene3D" id="2.30.30.700">
    <property type="entry name" value="SLA1 homology domain 1"/>
    <property type="match status" value="1"/>
</dbReference>
<gene>
    <name evidence="2" type="ORF">Pla108_18870</name>
</gene>
<name>A0A5C6AEX5_9BACT</name>
<dbReference type="GO" id="GO:0030674">
    <property type="term" value="F:protein-macromolecule adaptor activity"/>
    <property type="evidence" value="ECO:0007669"/>
    <property type="project" value="InterPro"/>
</dbReference>
<comment type="caution">
    <text evidence="2">The sequence shown here is derived from an EMBL/GenBank/DDBJ whole genome shotgun (WGS) entry which is preliminary data.</text>
</comment>
<evidence type="ECO:0000313" key="2">
    <source>
        <dbReference type="EMBL" id="TWT97735.1"/>
    </source>
</evidence>
<dbReference type="EMBL" id="SJPR01000002">
    <property type="protein sequence ID" value="TWT97735.1"/>
    <property type="molecule type" value="Genomic_DNA"/>
</dbReference>
<feature type="domain" description="SLA1 homology" evidence="1">
    <location>
        <begin position="20"/>
        <end position="78"/>
    </location>
</feature>
<dbReference type="AlphaFoldDB" id="A0A5C6AEX5"/>
<dbReference type="Proteomes" id="UP000317421">
    <property type="component" value="Unassembled WGS sequence"/>
</dbReference>
<evidence type="ECO:0000313" key="3">
    <source>
        <dbReference type="Proteomes" id="UP000317421"/>
    </source>
</evidence>
<dbReference type="GO" id="GO:0042802">
    <property type="term" value="F:identical protein binding"/>
    <property type="evidence" value="ECO:0007669"/>
    <property type="project" value="InterPro"/>
</dbReference>
<dbReference type="Pfam" id="PF03983">
    <property type="entry name" value="SHD1"/>
    <property type="match status" value="1"/>
</dbReference>
<proteinExistence type="predicted"/>
<dbReference type="RefSeq" id="WP_146444645.1">
    <property type="nucleotide sequence ID" value="NZ_SJPR01000002.1"/>
</dbReference>
<sequence length="308" mass="34034">MTARLQIVLSVALVALLGVDRSEARTWSDSSGRYTVDAELVALGDGAVVLQRADHHLVSIDVEQLSAADQQYLASEEAKRAAQGIADQQQTWTTRGGLTILGNVVDYVIKDVTVQRRRGKVYVNDRVFDNLPDVYQKIVPRVVGHFEEKPLDDKASLESWLTHTKGRPSTYRCEGVILELPSGDEYAIPFFLLRDEDLQVLQPGWERWVAAQDDYEGRASLSEDLRALAAAQQQDRQVTQQVARLQLAMQAVDTGVTSLWEVTLYPGRGVAGSPLWVVVPGRDSRQATAAAISRNPGYVAGPVRRVSR</sequence>
<keyword evidence="3" id="KW-1185">Reference proteome</keyword>
<dbReference type="GO" id="GO:0043130">
    <property type="term" value="F:ubiquitin binding"/>
    <property type="evidence" value="ECO:0007669"/>
    <property type="project" value="InterPro"/>
</dbReference>
<dbReference type="OrthoDB" id="246401at2"/>
<dbReference type="GO" id="GO:0008092">
    <property type="term" value="F:cytoskeletal protein binding"/>
    <property type="evidence" value="ECO:0007669"/>
    <property type="project" value="InterPro"/>
</dbReference>
<evidence type="ECO:0000259" key="1">
    <source>
        <dbReference type="Pfam" id="PF03983"/>
    </source>
</evidence>
<reference evidence="2 3" key="1">
    <citation type="submission" date="2019-02" db="EMBL/GenBank/DDBJ databases">
        <title>Deep-cultivation of Planctomycetes and their phenomic and genomic characterization uncovers novel biology.</title>
        <authorList>
            <person name="Wiegand S."/>
            <person name="Jogler M."/>
            <person name="Boedeker C."/>
            <person name="Pinto D."/>
            <person name="Vollmers J."/>
            <person name="Rivas-Marin E."/>
            <person name="Kohn T."/>
            <person name="Peeters S.H."/>
            <person name="Heuer A."/>
            <person name="Rast P."/>
            <person name="Oberbeckmann S."/>
            <person name="Bunk B."/>
            <person name="Jeske O."/>
            <person name="Meyerdierks A."/>
            <person name="Storesund J.E."/>
            <person name="Kallscheuer N."/>
            <person name="Luecker S."/>
            <person name="Lage O.M."/>
            <person name="Pohl T."/>
            <person name="Merkel B.J."/>
            <person name="Hornburger P."/>
            <person name="Mueller R.-W."/>
            <person name="Bruemmer F."/>
            <person name="Labrenz M."/>
            <person name="Spormann A.M."/>
            <person name="Op Den Camp H."/>
            <person name="Overmann J."/>
            <person name="Amann R."/>
            <person name="Jetten M.S.M."/>
            <person name="Mascher T."/>
            <person name="Medema M.H."/>
            <person name="Devos D.P."/>
            <person name="Kaster A.-K."/>
            <person name="Ovreas L."/>
            <person name="Rohde M."/>
            <person name="Galperin M.Y."/>
            <person name="Jogler C."/>
        </authorList>
    </citation>
    <scope>NUCLEOTIDE SEQUENCE [LARGE SCALE GENOMIC DNA]</scope>
    <source>
        <strain evidence="2 3">Pla108</strain>
    </source>
</reference>
<protein>
    <recommendedName>
        <fullName evidence="1">SLA1 homology domain-containing protein</fullName>
    </recommendedName>
</protein>
<dbReference type="InterPro" id="IPR007131">
    <property type="entry name" value="SHD1"/>
</dbReference>
<organism evidence="2 3">
    <name type="scientific">Botrimarina colliarenosi</name>
    <dbReference type="NCBI Taxonomy" id="2528001"/>
    <lineage>
        <taxon>Bacteria</taxon>
        <taxon>Pseudomonadati</taxon>
        <taxon>Planctomycetota</taxon>
        <taxon>Planctomycetia</taxon>
        <taxon>Pirellulales</taxon>
        <taxon>Lacipirellulaceae</taxon>
        <taxon>Botrimarina</taxon>
    </lineage>
</organism>